<evidence type="ECO:0000313" key="2">
    <source>
        <dbReference type="EMBL" id="SVD70101.1"/>
    </source>
</evidence>
<sequence length="118" mass="13265">MNPWLMVLVMVFAWGFFALQLTVKFGALTKMAPESRFNDIGRRIGRLLKMGIGQEKLIGRSRERGAGIMHAFIFWGALLIGVRELTLMGEGFVSGFQEYLPLLGSESILGFIYISVYN</sequence>
<proteinExistence type="predicted"/>
<protein>
    <recommendedName>
        <fullName evidence="3">Fe-S oxidoreductase</fullName>
    </recommendedName>
</protein>
<organism evidence="2">
    <name type="scientific">marine metagenome</name>
    <dbReference type="NCBI Taxonomy" id="408172"/>
    <lineage>
        <taxon>unclassified sequences</taxon>
        <taxon>metagenomes</taxon>
        <taxon>ecological metagenomes</taxon>
    </lineage>
</organism>
<reference evidence="2" key="1">
    <citation type="submission" date="2018-05" db="EMBL/GenBank/DDBJ databases">
        <authorList>
            <person name="Lanie J.A."/>
            <person name="Ng W.-L."/>
            <person name="Kazmierczak K.M."/>
            <person name="Andrzejewski T.M."/>
            <person name="Davidsen T.M."/>
            <person name="Wayne K.J."/>
            <person name="Tettelin H."/>
            <person name="Glass J.I."/>
            <person name="Rusch D."/>
            <person name="Podicherti R."/>
            <person name="Tsui H.-C.T."/>
            <person name="Winkler M.E."/>
        </authorList>
    </citation>
    <scope>NUCLEOTIDE SEQUENCE</scope>
</reference>
<feature type="transmembrane region" description="Helical" evidence="1">
    <location>
        <begin position="99"/>
        <end position="117"/>
    </location>
</feature>
<gene>
    <name evidence="2" type="ORF">METZ01_LOCUS422955</name>
</gene>
<accession>A0A382XI36</accession>
<name>A0A382XI36_9ZZZZ</name>
<dbReference type="AlphaFoldDB" id="A0A382XI36"/>
<feature type="transmembrane region" description="Helical" evidence="1">
    <location>
        <begin position="66"/>
        <end position="87"/>
    </location>
</feature>
<feature type="transmembrane region" description="Helical" evidence="1">
    <location>
        <begin position="6"/>
        <end position="27"/>
    </location>
</feature>
<feature type="non-terminal residue" evidence="2">
    <location>
        <position position="118"/>
    </location>
</feature>
<keyword evidence="1" id="KW-0812">Transmembrane</keyword>
<evidence type="ECO:0008006" key="3">
    <source>
        <dbReference type="Google" id="ProtNLM"/>
    </source>
</evidence>
<keyword evidence="1" id="KW-0472">Membrane</keyword>
<dbReference type="EMBL" id="UINC01167534">
    <property type="protein sequence ID" value="SVD70101.1"/>
    <property type="molecule type" value="Genomic_DNA"/>
</dbReference>
<keyword evidence="1" id="KW-1133">Transmembrane helix</keyword>
<evidence type="ECO:0000256" key="1">
    <source>
        <dbReference type="SAM" id="Phobius"/>
    </source>
</evidence>